<keyword evidence="4" id="KW-0732">Signal</keyword>
<dbReference type="PANTHER" id="PTHR31018:SF3">
    <property type="entry name" value="RECEPTOR PROTEIN-TYROSINE KINASE"/>
    <property type="match status" value="1"/>
</dbReference>
<reference evidence="6 7" key="1">
    <citation type="submission" date="2023-07" db="EMBL/GenBank/DDBJ databases">
        <title>Sorghum-associated microbial communities from plants grown in Nebraska, USA.</title>
        <authorList>
            <person name="Schachtman D."/>
        </authorList>
    </citation>
    <scope>NUCLEOTIDE SEQUENCE [LARGE SCALE GENOMIC DNA]</scope>
    <source>
        <strain evidence="6 7">3773</strain>
    </source>
</reference>
<sequence length="1227" mass="133301">MKNFTFQLLIFCIILVRFDGFSQCGSGTLTLNSQQAVDEFVINYPGCTEFTGTLQISGSDISDLSPLSSITSIVGGLRLWNNPSLTSLQGLHNITNIGGNLELTGSNFPIVNLDGLQNLQTIGGMLLVQHLQNLTSVQGLSNLSTVGDSFHVDNINDADFTSISLPNLTNVGRFNLRNCSNLITIDFVNLETVGTSFHLYSNENIVTANFPALEQVGANLISEFQINSGILEVFQEINLENIDFSSLHTIKGRIDFIQNNELMDLGFQNLATVLRAIRINVNPALTSIDGLSGLSGTLTNLSIIGTNISNLDALENITAIGTGTTGDLIINDNPLLTDISGLNAITTINRNLEIHNNDALVNLNGLNAVSSINYGYLSIQENAVLEEIDGLQNLTSVGLSGNAEGILIINNTALEHLDGLASLASLKGSFTLRNNTSLLDVSAINITSAVFGFSNSIVIENNDALPNLDGFFIEKINAYFHILGNDSLQAIDLEIGVASTVLSLLMDNNPLLTDISGLQNITQVTNGFRVINNDSLQNLDGLSFTSITSGYLMIKDNLVLNNTDGLLSLTNAVSSVSLEVMNNAALTNLDGLKNLTKVGRILIHNNPMLNNINGLSGITLLNMTSDTKLLSIFNNPNLESIQGVRNINQTTIFNLLISTNPKAEVCDLKNICDYLATAKPRSINSNASGCNSVAEIQSSCPTIWNGIAWSDGEPNTSRSAIIEGNLELNGSLSAKNFTVNSGVFSILPEASLSIDGSIINNLEPANFIVENDGNLVQTTTASMRKNQCEITVYKENTPFKRLDYTMWSSPIANQNLFGFSPETINGVTNYIGSTGRIYVYEGTSGYINPTPFTEDAVFADAKGYLFRAPNTWDENIPMAYEGEFIGTPNNGTFNVSTYEDSFTSIGNPYPSTIDALELFDANPSLGALYFWTNTNAAEDGDYTQNNYASYTIAGGTSVNETGVEPTNFIAVGQGFIAYNDATQVTFNNGMRVGNSTHFFRMNTAERHRFWLNLKGENDINFNQILVSYMDGATDGIDTQIDGKMFGYEGSALYNLINDEKFSIQGKALPFEVSDVVPLGFKAQNAGTFAISLANFDGLFSEGDVTIHLKDNQTGMAHNLQTPYSFSSDAGTFNARFEVIYQSTLGIENPNKMSNLIIYHNHENIIVKSSEEIQKIKVYDVLGRLIYSDEKVNTTIYQIPSTTLNAEMLLISVEINDRVTTRKIINQK</sequence>
<protein>
    <recommendedName>
        <fullName evidence="8">T9SS sorting signal type C domain-containing protein</fullName>
    </recommendedName>
</protein>
<dbReference type="EMBL" id="JAVDVI010000002">
    <property type="protein sequence ID" value="MDR6966704.1"/>
    <property type="molecule type" value="Genomic_DNA"/>
</dbReference>
<comment type="subcellular location">
    <subcellularLocation>
        <location evidence="1">Secreted</location>
        <location evidence="1">Cell wall</location>
    </subcellularLocation>
</comment>
<dbReference type="PANTHER" id="PTHR31018">
    <property type="entry name" value="SPORULATION-SPECIFIC PROTEIN-RELATED"/>
    <property type="match status" value="1"/>
</dbReference>
<keyword evidence="5" id="KW-0325">Glycoprotein</keyword>
<dbReference type="Gene3D" id="3.80.20.20">
    <property type="entry name" value="Receptor L-domain"/>
    <property type="match status" value="4"/>
</dbReference>
<dbReference type="RefSeq" id="WP_310024429.1">
    <property type="nucleotide sequence ID" value="NZ_JAVDVI010000002.1"/>
</dbReference>
<gene>
    <name evidence="6" type="ORF">J2X31_000702</name>
</gene>
<evidence type="ECO:0000256" key="3">
    <source>
        <dbReference type="ARBA" id="ARBA00022525"/>
    </source>
</evidence>
<evidence type="ECO:0000256" key="4">
    <source>
        <dbReference type="ARBA" id="ARBA00022729"/>
    </source>
</evidence>
<dbReference type="InterPro" id="IPR051648">
    <property type="entry name" value="CWI-Assembly_Regulator"/>
</dbReference>
<comment type="caution">
    <text evidence="6">The sequence shown here is derived from an EMBL/GenBank/DDBJ whole genome shotgun (WGS) entry which is preliminary data.</text>
</comment>
<evidence type="ECO:0000256" key="5">
    <source>
        <dbReference type="ARBA" id="ARBA00023180"/>
    </source>
</evidence>
<proteinExistence type="predicted"/>
<keyword evidence="7" id="KW-1185">Reference proteome</keyword>
<keyword evidence="3" id="KW-0964">Secreted</keyword>
<dbReference type="InterPro" id="IPR036941">
    <property type="entry name" value="Rcpt_L-dom_sf"/>
</dbReference>
<evidence type="ECO:0008006" key="8">
    <source>
        <dbReference type="Google" id="ProtNLM"/>
    </source>
</evidence>
<evidence type="ECO:0000313" key="6">
    <source>
        <dbReference type="EMBL" id="MDR6966704.1"/>
    </source>
</evidence>
<keyword evidence="2" id="KW-0134">Cell wall</keyword>
<dbReference type="Proteomes" id="UP001255185">
    <property type="component" value="Unassembled WGS sequence"/>
</dbReference>
<dbReference type="SUPFAM" id="SSF52058">
    <property type="entry name" value="L domain-like"/>
    <property type="match status" value="6"/>
</dbReference>
<name>A0ABU1TL50_9FLAO</name>
<evidence type="ECO:0000256" key="2">
    <source>
        <dbReference type="ARBA" id="ARBA00022512"/>
    </source>
</evidence>
<organism evidence="6 7">
    <name type="scientific">Flavobacterium arsenatis</name>
    <dbReference type="NCBI Taxonomy" id="1484332"/>
    <lineage>
        <taxon>Bacteria</taxon>
        <taxon>Pseudomonadati</taxon>
        <taxon>Bacteroidota</taxon>
        <taxon>Flavobacteriia</taxon>
        <taxon>Flavobacteriales</taxon>
        <taxon>Flavobacteriaceae</taxon>
        <taxon>Flavobacterium</taxon>
    </lineage>
</organism>
<evidence type="ECO:0000313" key="7">
    <source>
        <dbReference type="Proteomes" id="UP001255185"/>
    </source>
</evidence>
<evidence type="ECO:0000256" key="1">
    <source>
        <dbReference type="ARBA" id="ARBA00004191"/>
    </source>
</evidence>
<accession>A0ABU1TL50</accession>